<evidence type="ECO:0000256" key="2">
    <source>
        <dbReference type="ARBA" id="ARBA00004300"/>
    </source>
</evidence>
<dbReference type="InterPro" id="IPR036873">
    <property type="entry name" value="Rhodanese-like_dom_sf"/>
</dbReference>
<evidence type="ECO:0000256" key="7">
    <source>
        <dbReference type="ARBA" id="ARBA00023069"/>
    </source>
</evidence>
<dbReference type="KEGG" id="ehx:EMIHUDRAFT_240980"/>
<dbReference type="Pfam" id="PF00581">
    <property type="entry name" value="Rhodanese"/>
    <property type="match status" value="1"/>
</dbReference>
<dbReference type="Proteomes" id="UP000013827">
    <property type="component" value="Unassembled WGS sequence"/>
</dbReference>
<dbReference type="GeneID" id="17267155"/>
<reference evidence="14" key="1">
    <citation type="journal article" date="2013" name="Nature">
        <title>Pan genome of the phytoplankton Emiliania underpins its global distribution.</title>
        <authorList>
            <person name="Read B.A."/>
            <person name="Kegel J."/>
            <person name="Klute M.J."/>
            <person name="Kuo A."/>
            <person name="Lefebvre S.C."/>
            <person name="Maumus F."/>
            <person name="Mayer C."/>
            <person name="Miller J."/>
            <person name="Monier A."/>
            <person name="Salamov A."/>
            <person name="Young J."/>
            <person name="Aguilar M."/>
            <person name="Claverie J.M."/>
            <person name="Frickenhaus S."/>
            <person name="Gonzalez K."/>
            <person name="Herman E.K."/>
            <person name="Lin Y.C."/>
            <person name="Napier J."/>
            <person name="Ogata H."/>
            <person name="Sarno A.F."/>
            <person name="Shmutz J."/>
            <person name="Schroeder D."/>
            <person name="de Vargas C."/>
            <person name="Verret F."/>
            <person name="von Dassow P."/>
            <person name="Valentin K."/>
            <person name="Van de Peer Y."/>
            <person name="Wheeler G."/>
            <person name="Dacks J.B."/>
            <person name="Delwiche C.F."/>
            <person name="Dyhrman S.T."/>
            <person name="Glockner G."/>
            <person name="John U."/>
            <person name="Richards T."/>
            <person name="Worden A.Z."/>
            <person name="Zhang X."/>
            <person name="Grigoriev I.V."/>
            <person name="Allen A.E."/>
            <person name="Bidle K."/>
            <person name="Borodovsky M."/>
            <person name="Bowler C."/>
            <person name="Brownlee C."/>
            <person name="Cock J.M."/>
            <person name="Elias M."/>
            <person name="Gladyshev V.N."/>
            <person name="Groth M."/>
            <person name="Guda C."/>
            <person name="Hadaegh A."/>
            <person name="Iglesias-Rodriguez M.D."/>
            <person name="Jenkins J."/>
            <person name="Jones B.M."/>
            <person name="Lawson T."/>
            <person name="Leese F."/>
            <person name="Lindquist E."/>
            <person name="Lobanov A."/>
            <person name="Lomsadze A."/>
            <person name="Malik S.B."/>
            <person name="Marsh M.E."/>
            <person name="Mackinder L."/>
            <person name="Mock T."/>
            <person name="Mueller-Roeber B."/>
            <person name="Pagarete A."/>
            <person name="Parker M."/>
            <person name="Probert I."/>
            <person name="Quesneville H."/>
            <person name="Raines C."/>
            <person name="Rensing S.A."/>
            <person name="Riano-Pachon D.M."/>
            <person name="Richier S."/>
            <person name="Rokitta S."/>
            <person name="Shiraiwa Y."/>
            <person name="Soanes D.M."/>
            <person name="van der Giezen M."/>
            <person name="Wahlund T.M."/>
            <person name="Williams B."/>
            <person name="Wilson W."/>
            <person name="Wolfe G."/>
            <person name="Wurch L.L."/>
        </authorList>
    </citation>
    <scope>NUCLEOTIDE SEQUENCE</scope>
</reference>
<dbReference type="InterPro" id="IPR051889">
    <property type="entry name" value="CEP41"/>
</dbReference>
<organism evidence="13 14">
    <name type="scientific">Emiliania huxleyi (strain CCMP1516)</name>
    <dbReference type="NCBI Taxonomy" id="280463"/>
    <lineage>
        <taxon>Eukaryota</taxon>
        <taxon>Haptista</taxon>
        <taxon>Haptophyta</taxon>
        <taxon>Prymnesiophyceae</taxon>
        <taxon>Isochrysidales</taxon>
        <taxon>Noelaerhabdaceae</taxon>
        <taxon>Emiliania</taxon>
    </lineage>
</organism>
<accession>A0A0D3JDM5</accession>
<keyword evidence="8" id="KW-0206">Cytoskeleton</keyword>
<dbReference type="GO" id="GO:0036064">
    <property type="term" value="C:ciliary basal body"/>
    <property type="evidence" value="ECO:0007669"/>
    <property type="project" value="TreeGrafter"/>
</dbReference>
<dbReference type="PaxDb" id="2903-EOD21610"/>
<dbReference type="InterPro" id="IPR001763">
    <property type="entry name" value="Rhodanese-like_dom"/>
</dbReference>
<feature type="region of interest" description="Disordered" evidence="11">
    <location>
        <begin position="1"/>
        <end position="36"/>
    </location>
</feature>
<name>A0A0D3JDM5_EMIH1</name>
<keyword evidence="6" id="KW-0653">Protein transport</keyword>
<reference evidence="13" key="2">
    <citation type="submission" date="2024-10" db="UniProtKB">
        <authorList>
            <consortium name="EnsemblProtists"/>
        </authorList>
    </citation>
    <scope>IDENTIFICATION</scope>
</reference>
<keyword evidence="4" id="KW-0963">Cytoplasm</keyword>
<evidence type="ECO:0000256" key="9">
    <source>
        <dbReference type="ARBA" id="ARBA00023273"/>
    </source>
</evidence>
<comment type="similarity">
    <text evidence="10">Belongs to the CEP41 family.</text>
</comment>
<dbReference type="PANTHER" id="PTHR44390:SF1">
    <property type="entry name" value="CENTROSOMAL PROTEIN OF 41 KDA"/>
    <property type="match status" value="1"/>
</dbReference>
<keyword evidence="3" id="KW-0813">Transport</keyword>
<dbReference type="PANTHER" id="PTHR44390">
    <property type="entry name" value="CENTROSOMAL PROTEIN OF 41 KDA"/>
    <property type="match status" value="1"/>
</dbReference>
<evidence type="ECO:0000313" key="14">
    <source>
        <dbReference type="Proteomes" id="UP000013827"/>
    </source>
</evidence>
<dbReference type="PROSITE" id="PS50206">
    <property type="entry name" value="RHODANESE_3"/>
    <property type="match status" value="1"/>
</dbReference>
<evidence type="ECO:0000256" key="6">
    <source>
        <dbReference type="ARBA" id="ARBA00022927"/>
    </source>
</evidence>
<evidence type="ECO:0000256" key="10">
    <source>
        <dbReference type="ARBA" id="ARBA00038465"/>
    </source>
</evidence>
<evidence type="ECO:0000256" key="3">
    <source>
        <dbReference type="ARBA" id="ARBA00022448"/>
    </source>
</evidence>
<evidence type="ECO:0000256" key="11">
    <source>
        <dbReference type="SAM" id="MobiDB-lite"/>
    </source>
</evidence>
<dbReference type="HOGENOM" id="CLU_1339675_0_0_1"/>
<sequence>MPAGVGSPVGRAMSTTGSTVSRRSRAPDPRFAHLKPRVDTGSNMRKLMEKYEGTSGPNARAKQTHTYFRRIKPLDLERRLAPDIECEESIYAYDLDEASAAMSLGGASYSDSHVRGARHYDLAQLSHSTNHFPKELYFFRGPAGGDKLIVLYDADGKGLDEAANAFVQRGIENTYVLSGGFHGVCETSLSGFAGGSSHGRSAHWK</sequence>
<dbReference type="EnsemblProtists" id="EOD21610">
    <property type="protein sequence ID" value="EOD21610"/>
    <property type="gene ID" value="EMIHUDRAFT_240980"/>
</dbReference>
<dbReference type="SUPFAM" id="SSF52821">
    <property type="entry name" value="Rhodanese/Cell cycle control phosphatase"/>
    <property type="match status" value="1"/>
</dbReference>
<keyword evidence="14" id="KW-1185">Reference proteome</keyword>
<evidence type="ECO:0000256" key="5">
    <source>
        <dbReference type="ARBA" id="ARBA00022794"/>
    </source>
</evidence>
<comment type="subcellular location">
    <subcellularLocation>
        <location evidence="1">Cytoplasm</location>
        <location evidence="1">Cytoskeleton</location>
        <location evidence="1">Cilium basal body</location>
    </subcellularLocation>
    <subcellularLocation>
        <location evidence="2">Cytoplasm</location>
        <location evidence="2">Cytoskeleton</location>
        <location evidence="2">Microtubule organizing center</location>
        <location evidence="2">Centrosome</location>
    </subcellularLocation>
</comment>
<keyword evidence="7" id="KW-0969">Cilium</keyword>
<dbReference type="AlphaFoldDB" id="A0A0D3JDM5"/>
<dbReference type="CDD" id="cd00158">
    <property type="entry name" value="RHOD"/>
    <property type="match status" value="1"/>
</dbReference>
<feature type="domain" description="Rhodanese" evidence="12">
    <location>
        <begin position="109"/>
        <end position="186"/>
    </location>
</feature>
<keyword evidence="9" id="KW-0966">Cell projection</keyword>
<dbReference type="RefSeq" id="XP_005774039.1">
    <property type="nucleotide sequence ID" value="XM_005773982.1"/>
</dbReference>
<evidence type="ECO:0000313" key="13">
    <source>
        <dbReference type="EnsemblProtists" id="EOD21610"/>
    </source>
</evidence>
<evidence type="ECO:0000259" key="12">
    <source>
        <dbReference type="PROSITE" id="PS50206"/>
    </source>
</evidence>
<protein>
    <recommendedName>
        <fullName evidence="12">Rhodanese domain-containing protein</fullName>
    </recommendedName>
</protein>
<dbReference type="STRING" id="2903.R1E477"/>
<dbReference type="Gene3D" id="3.40.250.10">
    <property type="entry name" value="Rhodanese-like domain"/>
    <property type="match status" value="1"/>
</dbReference>
<keyword evidence="5" id="KW-0970">Cilium biogenesis/degradation</keyword>
<evidence type="ECO:0000256" key="8">
    <source>
        <dbReference type="ARBA" id="ARBA00023212"/>
    </source>
</evidence>
<proteinExistence type="inferred from homology"/>
<dbReference type="GO" id="GO:0015031">
    <property type="term" value="P:protein transport"/>
    <property type="evidence" value="ECO:0007669"/>
    <property type="project" value="UniProtKB-KW"/>
</dbReference>
<dbReference type="GO" id="GO:0005813">
    <property type="term" value="C:centrosome"/>
    <property type="evidence" value="ECO:0007669"/>
    <property type="project" value="UniProtKB-SubCell"/>
</dbReference>
<evidence type="ECO:0000256" key="4">
    <source>
        <dbReference type="ARBA" id="ARBA00022490"/>
    </source>
</evidence>
<evidence type="ECO:0000256" key="1">
    <source>
        <dbReference type="ARBA" id="ARBA00004120"/>
    </source>
</evidence>
<dbReference type="GO" id="GO:0060271">
    <property type="term" value="P:cilium assembly"/>
    <property type="evidence" value="ECO:0007669"/>
    <property type="project" value="TreeGrafter"/>
</dbReference>